<dbReference type="Gene3D" id="1.10.3730.20">
    <property type="match status" value="1"/>
</dbReference>
<dbReference type="PANTHER" id="PTHR42920">
    <property type="entry name" value="OS03G0707200 PROTEIN-RELATED"/>
    <property type="match status" value="1"/>
</dbReference>
<sequence length="350" mass="37753">MKRSSLPFALAMISALFFGAATPISKPLLANLSDFQLAGLLYLGAAVGVLPILFREHRFHLPWRMDRDNAVRLAGSILCGGIFGPLALLAGLRLASATSVSMWLTLETVFTALLGHFIFKDYLTRRSWAAAAGIFIAALILAAGDGAAAVKAGALVALACLCWGLDNHFTALIDGISPAQSTFWKGLAAGSTNLIIGLSLAPMVAAPRWIAFGLGIGFISYGLSIVLYITAAQSLGATRSQLIFSSAPFWGVLLSVLFLRESLSLKQMAAAVILVLAILLLAREQHSHRHHHLAQAHEHLHSHDDGHHLHSHPGLPASTRHIHPHYHPENIHSHPHWPDLHHRHLHANGD</sequence>
<evidence type="ECO:0000313" key="11">
    <source>
        <dbReference type="Proteomes" id="UP000055060"/>
    </source>
</evidence>
<evidence type="ECO:0000256" key="7">
    <source>
        <dbReference type="SAM" id="MobiDB-lite"/>
    </source>
</evidence>
<feature type="compositionally biased region" description="Basic and acidic residues" evidence="7">
    <location>
        <begin position="295"/>
        <end position="308"/>
    </location>
</feature>
<keyword evidence="11" id="KW-1185">Reference proteome</keyword>
<evidence type="ECO:0000256" key="1">
    <source>
        <dbReference type="ARBA" id="ARBA00004651"/>
    </source>
</evidence>
<dbReference type="InterPro" id="IPR000620">
    <property type="entry name" value="EamA_dom"/>
</dbReference>
<evidence type="ECO:0000256" key="2">
    <source>
        <dbReference type="ARBA" id="ARBA00007362"/>
    </source>
</evidence>
<evidence type="ECO:0000259" key="9">
    <source>
        <dbReference type="Pfam" id="PF00892"/>
    </source>
</evidence>
<name>A0A0S7B839_9CHLR</name>
<gene>
    <name evidence="10" type="ORF">LARV_01249</name>
</gene>
<evidence type="ECO:0000313" key="10">
    <source>
        <dbReference type="EMBL" id="GAP13495.1"/>
    </source>
</evidence>
<evidence type="ECO:0000256" key="6">
    <source>
        <dbReference type="ARBA" id="ARBA00023136"/>
    </source>
</evidence>
<reference evidence="10" key="1">
    <citation type="submission" date="2015-07" db="EMBL/GenBank/DDBJ databases">
        <title>Draft Genome Sequences of Anaerolinea thermolimosa IMO-1, Bellilinea caldifistulae GOMI-1, Leptolinea tardivitalis YMTK-2, Levilinea saccharolytica KIBI-1,Longilinea arvoryzae KOME-1, Previously Described as Members of the Anaerolineaceae (Chloroflexi).</title>
        <authorList>
            <person name="Sekiguchi Y."/>
            <person name="Ohashi A."/>
            <person name="Matsuura N."/>
            <person name="Tourlousse M.D."/>
        </authorList>
    </citation>
    <scope>NUCLEOTIDE SEQUENCE [LARGE SCALE GENOMIC DNA]</scope>
    <source>
        <strain evidence="10">KOME-1</strain>
    </source>
</reference>
<keyword evidence="3" id="KW-1003">Cell membrane</keyword>
<keyword evidence="4 8" id="KW-0812">Transmembrane</keyword>
<dbReference type="Proteomes" id="UP000055060">
    <property type="component" value="Unassembled WGS sequence"/>
</dbReference>
<dbReference type="Pfam" id="PF00892">
    <property type="entry name" value="EamA"/>
    <property type="match status" value="2"/>
</dbReference>
<feature type="domain" description="EamA" evidence="9">
    <location>
        <begin position="9"/>
        <end position="141"/>
    </location>
</feature>
<keyword evidence="5 8" id="KW-1133">Transmembrane helix</keyword>
<dbReference type="STRING" id="360412.LARV_01249"/>
<comment type="subcellular location">
    <subcellularLocation>
        <location evidence="1">Cell membrane</location>
        <topology evidence="1">Multi-pass membrane protein</topology>
    </subcellularLocation>
</comment>
<feature type="transmembrane region" description="Helical" evidence="8">
    <location>
        <begin position="100"/>
        <end position="119"/>
    </location>
</feature>
<accession>A0A0S7B839</accession>
<dbReference type="AlphaFoldDB" id="A0A0S7B839"/>
<feature type="transmembrane region" description="Helical" evidence="8">
    <location>
        <begin position="37"/>
        <end position="54"/>
    </location>
</feature>
<dbReference type="InterPro" id="IPR051258">
    <property type="entry name" value="Diverse_Substrate_Transporter"/>
</dbReference>
<dbReference type="RefSeq" id="WP_075072829.1">
    <property type="nucleotide sequence ID" value="NZ_DF967972.1"/>
</dbReference>
<feature type="transmembrane region" description="Helical" evidence="8">
    <location>
        <begin position="75"/>
        <end position="94"/>
    </location>
</feature>
<proteinExistence type="inferred from homology"/>
<evidence type="ECO:0000256" key="3">
    <source>
        <dbReference type="ARBA" id="ARBA00022475"/>
    </source>
</evidence>
<feature type="transmembrane region" description="Helical" evidence="8">
    <location>
        <begin position="242"/>
        <end position="259"/>
    </location>
</feature>
<evidence type="ECO:0000256" key="8">
    <source>
        <dbReference type="SAM" id="Phobius"/>
    </source>
</evidence>
<dbReference type="InterPro" id="IPR037185">
    <property type="entry name" value="EmrE-like"/>
</dbReference>
<feature type="region of interest" description="Disordered" evidence="7">
    <location>
        <begin position="291"/>
        <end position="313"/>
    </location>
</feature>
<organism evidence="10">
    <name type="scientific">Longilinea arvoryzae</name>
    <dbReference type="NCBI Taxonomy" id="360412"/>
    <lineage>
        <taxon>Bacteria</taxon>
        <taxon>Bacillati</taxon>
        <taxon>Chloroflexota</taxon>
        <taxon>Anaerolineae</taxon>
        <taxon>Anaerolineales</taxon>
        <taxon>Anaerolineaceae</taxon>
        <taxon>Longilinea</taxon>
    </lineage>
</organism>
<protein>
    <submittedName>
        <fullName evidence="10">Permease of the drug/metabolite transporter (DMT) superfamily</fullName>
    </submittedName>
</protein>
<feature type="transmembrane region" description="Helical" evidence="8">
    <location>
        <begin position="210"/>
        <end position="230"/>
    </location>
</feature>
<dbReference type="EMBL" id="DF967972">
    <property type="protein sequence ID" value="GAP13495.1"/>
    <property type="molecule type" value="Genomic_DNA"/>
</dbReference>
<dbReference type="PANTHER" id="PTHR42920:SF5">
    <property type="entry name" value="EAMA DOMAIN-CONTAINING PROTEIN"/>
    <property type="match status" value="1"/>
</dbReference>
<comment type="similarity">
    <text evidence="2">Belongs to the EamA transporter family.</text>
</comment>
<feature type="transmembrane region" description="Helical" evidence="8">
    <location>
        <begin position="126"/>
        <end position="142"/>
    </location>
</feature>
<keyword evidence="6 8" id="KW-0472">Membrane</keyword>
<feature type="domain" description="EamA" evidence="9">
    <location>
        <begin position="155"/>
        <end position="282"/>
    </location>
</feature>
<evidence type="ECO:0000256" key="4">
    <source>
        <dbReference type="ARBA" id="ARBA00022692"/>
    </source>
</evidence>
<evidence type="ECO:0000256" key="5">
    <source>
        <dbReference type="ARBA" id="ARBA00022989"/>
    </source>
</evidence>
<dbReference type="SUPFAM" id="SSF103481">
    <property type="entry name" value="Multidrug resistance efflux transporter EmrE"/>
    <property type="match status" value="2"/>
</dbReference>
<dbReference type="GO" id="GO:0005886">
    <property type="term" value="C:plasma membrane"/>
    <property type="evidence" value="ECO:0007669"/>
    <property type="project" value="UniProtKB-SubCell"/>
</dbReference>
<feature type="transmembrane region" description="Helical" evidence="8">
    <location>
        <begin position="265"/>
        <end position="282"/>
    </location>
</feature>